<comment type="caution">
    <text evidence="2">The sequence shown here is derived from an EMBL/GenBank/DDBJ whole genome shotgun (WGS) entry which is preliminary data.</text>
</comment>
<gene>
    <name evidence="2" type="ORF">CYY_001707</name>
</gene>
<feature type="compositionally biased region" description="Low complexity" evidence="1">
    <location>
        <begin position="381"/>
        <end position="395"/>
    </location>
</feature>
<accession>A0A8J4PXW6</accession>
<dbReference type="Proteomes" id="UP000695562">
    <property type="component" value="Unassembled WGS sequence"/>
</dbReference>
<evidence type="ECO:0000313" key="2">
    <source>
        <dbReference type="EMBL" id="KAF2076998.1"/>
    </source>
</evidence>
<name>A0A8J4PXW6_9MYCE</name>
<dbReference type="AlphaFoldDB" id="A0A8J4PXW6"/>
<dbReference type="PANTHER" id="PTHR35476">
    <property type="entry name" value="MUCIN-LIKE PROTEIN"/>
    <property type="match status" value="1"/>
</dbReference>
<dbReference type="EMBL" id="AJWJ01000042">
    <property type="protein sequence ID" value="KAF2076998.1"/>
    <property type="molecule type" value="Genomic_DNA"/>
</dbReference>
<feature type="compositionally biased region" description="Basic residues" evidence="1">
    <location>
        <begin position="245"/>
        <end position="255"/>
    </location>
</feature>
<feature type="region of interest" description="Disordered" evidence="1">
    <location>
        <begin position="240"/>
        <end position="274"/>
    </location>
</feature>
<feature type="region of interest" description="Disordered" evidence="1">
    <location>
        <begin position="343"/>
        <end position="395"/>
    </location>
</feature>
<sequence>MIKNSSKLIIPFVQRSLRTSSTSNVLVLNGKQQQQYNNKSLLISSNNGQNQLYRYYTSQEQRLDEKLSVYRDEYEQEDNDDRDEYADEDRDTGKELEDIDEEEEFFEDIGETLCDIHNLCLDHPLPLFKEVRYQLHSLHNEDKSFWTVERLSKVFKIHPGRVVALIRFVDIEHKELADGKPLYTEIEDLICEEMGMRIHDEYLGEDEHQKEDDHEENSSFSFQNGLATNIEHLHNAYKDNPAKKQSLKKKNKSNKSNKPDPLHEIPTQIPENYPEQPIYFRGPTFVVPRKKNVVFVDTSRDPFTKKINPDPMVLIQGIDGSIRTPSSEEKHVIMDRVRPKKAPRDYNSLLNRPLRYKLDAEKYPSQKKKYELPDTDDKSKSTTTEEGGEEATQNN</sequence>
<dbReference type="PANTHER" id="PTHR35476:SF3">
    <property type="entry name" value="SMALL RIBOSOMAL SUBUNIT PROTEIN MS75"/>
    <property type="match status" value="1"/>
</dbReference>
<evidence type="ECO:0000256" key="1">
    <source>
        <dbReference type="SAM" id="MobiDB-lite"/>
    </source>
</evidence>
<proteinExistence type="predicted"/>
<feature type="region of interest" description="Disordered" evidence="1">
    <location>
        <begin position="72"/>
        <end position="98"/>
    </location>
</feature>
<feature type="compositionally biased region" description="Acidic residues" evidence="1">
    <location>
        <begin position="74"/>
        <end position="90"/>
    </location>
</feature>
<keyword evidence="3" id="KW-1185">Reference proteome</keyword>
<feature type="compositionally biased region" description="Basic and acidic residues" evidence="1">
    <location>
        <begin position="356"/>
        <end position="380"/>
    </location>
</feature>
<organism evidence="2 3">
    <name type="scientific">Polysphondylium violaceum</name>
    <dbReference type="NCBI Taxonomy" id="133409"/>
    <lineage>
        <taxon>Eukaryota</taxon>
        <taxon>Amoebozoa</taxon>
        <taxon>Evosea</taxon>
        <taxon>Eumycetozoa</taxon>
        <taxon>Dictyostelia</taxon>
        <taxon>Dictyosteliales</taxon>
        <taxon>Dictyosteliaceae</taxon>
        <taxon>Polysphondylium</taxon>
    </lineage>
</organism>
<dbReference type="InterPro" id="IPR052851">
    <property type="entry name" value="GCD1_mitochondrial"/>
</dbReference>
<evidence type="ECO:0000313" key="3">
    <source>
        <dbReference type="Proteomes" id="UP000695562"/>
    </source>
</evidence>
<reference evidence="2" key="1">
    <citation type="submission" date="2020-01" db="EMBL/GenBank/DDBJ databases">
        <title>Development of genomics and gene disruption for Polysphondylium violaceum indicates a role for the polyketide synthase stlB in stalk morphogenesis.</title>
        <authorList>
            <person name="Narita B."/>
            <person name="Kawabe Y."/>
            <person name="Kin K."/>
            <person name="Saito T."/>
            <person name="Gibbs R."/>
            <person name="Kuspa A."/>
            <person name="Muzny D."/>
            <person name="Queller D."/>
            <person name="Richards S."/>
            <person name="Strassman J."/>
            <person name="Sucgang R."/>
            <person name="Worley K."/>
            <person name="Schaap P."/>
        </authorList>
    </citation>
    <scope>NUCLEOTIDE SEQUENCE</scope>
    <source>
        <strain evidence="2">QSvi11</strain>
    </source>
</reference>
<protein>
    <submittedName>
        <fullName evidence="2">Uncharacterized protein</fullName>
    </submittedName>
</protein>
<dbReference type="OrthoDB" id="20126at2759"/>